<dbReference type="PANTHER" id="PTHR47691">
    <property type="entry name" value="REGULATOR-RELATED"/>
    <property type="match status" value="1"/>
</dbReference>
<name>A0ABX9DWH6_9PSEU</name>
<dbReference type="Proteomes" id="UP000248714">
    <property type="component" value="Unassembled WGS sequence"/>
</dbReference>
<evidence type="ECO:0000259" key="1">
    <source>
        <dbReference type="PROSITE" id="PS50043"/>
    </source>
</evidence>
<dbReference type="SMART" id="SM00421">
    <property type="entry name" value="HTH_LUXR"/>
    <property type="match status" value="1"/>
</dbReference>
<dbReference type="InterPro" id="IPR016032">
    <property type="entry name" value="Sig_transdc_resp-reg_C-effctor"/>
</dbReference>
<organism evidence="2 3">
    <name type="scientific">Lentzea atacamensis</name>
    <dbReference type="NCBI Taxonomy" id="531938"/>
    <lineage>
        <taxon>Bacteria</taxon>
        <taxon>Bacillati</taxon>
        <taxon>Actinomycetota</taxon>
        <taxon>Actinomycetes</taxon>
        <taxon>Pseudonocardiales</taxon>
        <taxon>Pseudonocardiaceae</taxon>
        <taxon>Lentzea</taxon>
    </lineage>
</organism>
<gene>
    <name evidence="2" type="ORF">C8D87_11464</name>
</gene>
<comment type="caution">
    <text evidence="2">The sequence shown here is derived from an EMBL/GenBank/DDBJ whole genome shotgun (WGS) entry which is preliminary data.</text>
</comment>
<dbReference type="Pfam" id="PF00196">
    <property type="entry name" value="GerE"/>
    <property type="match status" value="1"/>
</dbReference>
<sequence>MPGNQVDTEPGRLPVRLSSFVGRRQLLTDLGRMMGQERLITLMGVGGTGKTRLALEVADQTRRSFDDVRFVSLADLQVPDLLVQQLVKAVGVPDQSATDSVPALVELLVARRRLLLVLDNCEHLVDAVGSLVTTLLREAPQLHVLATSRERLAVEGEQLVFVPPLTVPPSAEPPVDLRFESVQLCRERAAAKVPGWTISEQNWADVVRMLQLVAGIPLLIELAVARLRSMPVKQLVTRLAKSMDKVLSRNDRTELSHHQSLSGVIGWSYDLCAPREQLLWARAAVFKGGFTLDAAEAVCADDHLGAGEIADVLADLVDKSIVIPSPGRDRYILLEPLRQFGLDKLRMLGGEDGVRDRHRGYYTRLAVTAASTWRNPDEVRLLHRISADMPNLRAAMSAALTSPQTADTALLIAVSLGRCRWIFFAGSLPEGRYWLRRGIATAASRATPLYAGAVAMDAWVAICLGADHAEVAAQLDRAAELADRCGMPVPAVMFARGGYLHFVDGTAPVTLPVLRQADDQFAALGPEFAGDRHMCRMMISLSAALLDDGENPEVDAREAAVRLTTDFLREAEETGAPWAISWALWAVGVAHARAGDPQRGLEIVAESLRQQMEFDDRWGPVFGIPTLAWIRSRLPAASNDAARVTATLVGASRTLERLTGIGISRHVPHTRFLAETTAILRRQLTAEDYRRATEIGERVQSVQEALRLTFGEHVAGDTTPGGVAADVVPGELTETQWTIACKVAEGKTSKRIAADLTVSPRTVEHHIQNIYGVLGFSPGSRARLTAWVLAQPQRGQPPA</sequence>
<keyword evidence="3" id="KW-1185">Reference proteome</keyword>
<dbReference type="SUPFAM" id="SSF46894">
    <property type="entry name" value="C-terminal effector domain of the bipartite response regulators"/>
    <property type="match status" value="1"/>
</dbReference>
<dbReference type="InterPro" id="IPR036388">
    <property type="entry name" value="WH-like_DNA-bd_sf"/>
</dbReference>
<feature type="domain" description="HTH luxR-type" evidence="1">
    <location>
        <begin position="725"/>
        <end position="792"/>
    </location>
</feature>
<evidence type="ECO:0000313" key="3">
    <source>
        <dbReference type="Proteomes" id="UP000248714"/>
    </source>
</evidence>
<dbReference type="PANTHER" id="PTHR47691:SF3">
    <property type="entry name" value="HTH-TYPE TRANSCRIPTIONAL REGULATOR RV0890C-RELATED"/>
    <property type="match status" value="1"/>
</dbReference>
<dbReference type="Pfam" id="PF13401">
    <property type="entry name" value="AAA_22"/>
    <property type="match status" value="1"/>
</dbReference>
<dbReference type="EMBL" id="QLTT01000014">
    <property type="protein sequence ID" value="RAS59452.1"/>
    <property type="molecule type" value="Genomic_DNA"/>
</dbReference>
<dbReference type="CDD" id="cd06170">
    <property type="entry name" value="LuxR_C_like"/>
    <property type="match status" value="1"/>
</dbReference>
<dbReference type="PROSITE" id="PS50043">
    <property type="entry name" value="HTH_LUXR_2"/>
    <property type="match status" value="1"/>
</dbReference>
<dbReference type="Gene3D" id="1.10.10.10">
    <property type="entry name" value="Winged helix-like DNA-binding domain superfamily/Winged helix DNA-binding domain"/>
    <property type="match status" value="1"/>
</dbReference>
<dbReference type="InterPro" id="IPR049945">
    <property type="entry name" value="AAA_22"/>
</dbReference>
<keyword evidence="2" id="KW-0808">Transferase</keyword>
<dbReference type="InterPro" id="IPR000792">
    <property type="entry name" value="Tscrpt_reg_LuxR_C"/>
</dbReference>
<accession>A0ABX9DWH6</accession>
<dbReference type="PRINTS" id="PR00364">
    <property type="entry name" value="DISEASERSIST"/>
</dbReference>
<protein>
    <submittedName>
        <fullName evidence="2">Non-specific serine/threonine protein kinase</fullName>
    </submittedName>
</protein>
<reference evidence="2 3" key="1">
    <citation type="submission" date="2018-06" db="EMBL/GenBank/DDBJ databases">
        <title>Genomic Encyclopedia of Type Strains, Phase IV (KMG-IV): sequencing the most valuable type-strain genomes for metagenomic binning, comparative biology and taxonomic classification.</title>
        <authorList>
            <person name="Goeker M."/>
        </authorList>
    </citation>
    <scope>NUCLEOTIDE SEQUENCE [LARGE SCALE GENOMIC DNA]</scope>
    <source>
        <strain evidence="2 3">DSM 45479</strain>
    </source>
</reference>
<dbReference type="SUPFAM" id="SSF52540">
    <property type="entry name" value="P-loop containing nucleoside triphosphate hydrolases"/>
    <property type="match status" value="1"/>
</dbReference>
<proteinExistence type="predicted"/>
<dbReference type="Gene3D" id="3.40.50.300">
    <property type="entry name" value="P-loop containing nucleotide triphosphate hydrolases"/>
    <property type="match status" value="1"/>
</dbReference>
<keyword evidence="2" id="KW-0723">Serine/threonine-protein kinase</keyword>
<keyword evidence="2" id="KW-0418">Kinase</keyword>
<dbReference type="PRINTS" id="PR00038">
    <property type="entry name" value="HTHLUXR"/>
</dbReference>
<dbReference type="GO" id="GO:0004674">
    <property type="term" value="F:protein serine/threonine kinase activity"/>
    <property type="evidence" value="ECO:0007669"/>
    <property type="project" value="UniProtKB-KW"/>
</dbReference>
<dbReference type="InterPro" id="IPR027417">
    <property type="entry name" value="P-loop_NTPase"/>
</dbReference>
<evidence type="ECO:0000313" key="2">
    <source>
        <dbReference type="EMBL" id="RAS59452.1"/>
    </source>
</evidence>
<dbReference type="RefSeq" id="WP_112231868.1">
    <property type="nucleotide sequence ID" value="NZ_QLTT01000014.1"/>
</dbReference>